<proteinExistence type="predicted"/>
<dbReference type="EMBL" id="DTHG01000005">
    <property type="protein sequence ID" value="HGW90971.1"/>
    <property type="molecule type" value="Genomic_DNA"/>
</dbReference>
<evidence type="ECO:0000313" key="2">
    <source>
        <dbReference type="EMBL" id="HGW90971.1"/>
    </source>
</evidence>
<dbReference type="SUPFAM" id="SSF56281">
    <property type="entry name" value="Metallo-hydrolase/oxidoreductase"/>
    <property type="match status" value="1"/>
</dbReference>
<sequence length="229" mass="26264">MRFIVVFSDKAKDRKLLKGWGVSIYFPDFYLLFDTGENPLYLQNNLKVLGISLNDIKYVFLTHEHWDHIGGIELLKGEKRIVFVPEGFTEDTIEELNALRFDVRVIDKNQKILPDVYSTGPLGDVVKEQSIIFSEKEGLNIFTGCAHPGFKDIFETASRYGTLFKFVSGGFHLLDADEGMIKDVQEIFNSYRVRKVGPFHCTGDEAMERFKEQFGDDFILVKSGEMIKI</sequence>
<dbReference type="CDD" id="cd07713">
    <property type="entry name" value="DHPS-like_MBL-fold"/>
    <property type="match status" value="1"/>
</dbReference>
<organism evidence="2">
    <name type="scientific">candidate division WOR-3 bacterium</name>
    <dbReference type="NCBI Taxonomy" id="2052148"/>
    <lineage>
        <taxon>Bacteria</taxon>
        <taxon>Bacteria division WOR-3</taxon>
    </lineage>
</organism>
<dbReference type="Gene3D" id="3.60.15.10">
    <property type="entry name" value="Ribonuclease Z/Hydroxyacylglutathione hydrolase-like"/>
    <property type="match status" value="1"/>
</dbReference>
<dbReference type="InterPro" id="IPR036866">
    <property type="entry name" value="RibonucZ/Hydroxyglut_hydro"/>
</dbReference>
<gene>
    <name evidence="2" type="ORF">ENV67_00305</name>
</gene>
<dbReference type="GO" id="GO:0016787">
    <property type="term" value="F:hydrolase activity"/>
    <property type="evidence" value="ECO:0007669"/>
    <property type="project" value="UniProtKB-KW"/>
</dbReference>
<dbReference type="PANTHER" id="PTHR13754">
    <property type="entry name" value="METALLO-BETA-LACTAMASE SUPERFAMILY PROTEIN"/>
    <property type="match status" value="1"/>
</dbReference>
<dbReference type="AlphaFoldDB" id="A0A7C4U900"/>
<dbReference type="Pfam" id="PF00753">
    <property type="entry name" value="Lactamase_B"/>
    <property type="match status" value="1"/>
</dbReference>
<comment type="caution">
    <text evidence="2">The sequence shown here is derived from an EMBL/GenBank/DDBJ whole genome shotgun (WGS) entry which is preliminary data.</text>
</comment>
<accession>A0A7C4U900</accession>
<dbReference type="PANTHER" id="PTHR13754:SF13">
    <property type="entry name" value="METALLO-BETA-LACTAMASE SUPERFAMILY PROTEIN (AFU_ORTHOLOGUE AFUA_3G07630)"/>
    <property type="match status" value="1"/>
</dbReference>
<dbReference type="InterPro" id="IPR052926">
    <property type="entry name" value="Metallo-beta-lactamase_dom"/>
</dbReference>
<evidence type="ECO:0000259" key="1">
    <source>
        <dbReference type="Pfam" id="PF00753"/>
    </source>
</evidence>
<keyword evidence="2" id="KW-0378">Hydrolase</keyword>
<dbReference type="GO" id="GO:0016740">
    <property type="term" value="F:transferase activity"/>
    <property type="evidence" value="ECO:0007669"/>
    <property type="project" value="TreeGrafter"/>
</dbReference>
<name>A0A7C4U900_UNCW3</name>
<protein>
    <submittedName>
        <fullName evidence="2">MBL fold metallo-hydrolase</fullName>
    </submittedName>
</protein>
<dbReference type="InterPro" id="IPR001279">
    <property type="entry name" value="Metallo-B-lactamas"/>
</dbReference>
<reference evidence="2" key="1">
    <citation type="journal article" date="2020" name="mSystems">
        <title>Genome- and Community-Level Interaction Insights into Carbon Utilization and Element Cycling Functions of Hydrothermarchaeota in Hydrothermal Sediment.</title>
        <authorList>
            <person name="Zhou Z."/>
            <person name="Liu Y."/>
            <person name="Xu W."/>
            <person name="Pan J."/>
            <person name="Luo Z.H."/>
            <person name="Li M."/>
        </authorList>
    </citation>
    <scope>NUCLEOTIDE SEQUENCE [LARGE SCALE GENOMIC DNA]</scope>
    <source>
        <strain evidence="2">SpSt-780</strain>
    </source>
</reference>
<dbReference type="InterPro" id="IPR041712">
    <property type="entry name" value="DHPS-like_MBL-fold"/>
</dbReference>
<feature type="domain" description="Metallo-beta-lactamase" evidence="1">
    <location>
        <begin position="28"/>
        <end position="82"/>
    </location>
</feature>